<dbReference type="InterPro" id="IPR049283">
    <property type="entry name" value="DUF6851"/>
</dbReference>
<dbReference type="SUPFAM" id="SSF48317">
    <property type="entry name" value="Acid phosphatase/Vanadium-dependent haloperoxidase"/>
    <property type="match status" value="1"/>
</dbReference>
<dbReference type="Proteomes" id="UP000184406">
    <property type="component" value="Unassembled WGS sequence"/>
</dbReference>
<accession>A0A1M5DFX7</accession>
<dbReference type="Pfam" id="PF21167">
    <property type="entry name" value="DUF6851"/>
    <property type="match status" value="1"/>
</dbReference>
<gene>
    <name evidence="3" type="ORF">SAMN03080594_10673</name>
</gene>
<dbReference type="PROSITE" id="PS51257">
    <property type="entry name" value="PROKAR_LIPOPROTEIN"/>
    <property type="match status" value="1"/>
</dbReference>
<evidence type="ECO:0000313" key="4">
    <source>
        <dbReference type="Proteomes" id="UP000184406"/>
    </source>
</evidence>
<reference evidence="4" key="1">
    <citation type="submission" date="2016-11" db="EMBL/GenBank/DDBJ databases">
        <authorList>
            <person name="Varghese N."/>
            <person name="Submissions S."/>
        </authorList>
    </citation>
    <scope>NUCLEOTIDE SEQUENCE [LARGE SCALE GENOMIC DNA]</scope>
    <source>
        <strain evidence="4">DSM 17539</strain>
    </source>
</reference>
<dbReference type="EMBL" id="FQUX01000006">
    <property type="protein sequence ID" value="SHF65887.1"/>
    <property type="molecule type" value="Genomic_DNA"/>
</dbReference>
<sequence>MLVTKPTNMNLKRLFLPVLAILFFGMMGCKQSKTSKNMADNLMAMAEEPRGKDNVAYQWAFMALEGTALDTDRFKPRPTVTSRYLGLICTAMFDAWTRFDEKAQPLYLKGVDRFPENKRTLKNKEIAVSYAAYRALKEYYYSDSTLFKEKMIALGLDPENQSRDASTPEGVGNLAADLVINARKNDGSNQYGEVEGSNGQPYFDYTNYAPVNDIDRNIDLNRWQPKYFIDEEGNKYNPGCLTPYWQKVKPLLLETADQFRPGPPPMVGSEQLEKEVQEVIDLQANLTPENKALVEFMRDGPKSVQQAGHWLKFAQDVSTRDNHTLDQDVKMYFLVESVAMDAFISCWDSKMYYDYTRPYALVHDYYQDKVIKAWGGPDKGMIEMKGKDWRPYSPDAFLCPPFPSYVSGHSTISGGCAEALRLFTGDDHFGVEVELVPGALTEPNNLDDPVIIKFPTFTETAEMAGISRVMGGYHIQADNVAGLELGRQVARHHYKKYLELIGENGKGAALAN</sequence>
<dbReference type="CDD" id="cd03398">
    <property type="entry name" value="PAP2_haloperoxidase"/>
    <property type="match status" value="1"/>
</dbReference>
<dbReference type="InterPro" id="IPR036938">
    <property type="entry name" value="PAP2/HPO_sf"/>
</dbReference>
<dbReference type="PANTHER" id="PTHR34599:SF2">
    <property type="entry name" value="TRAF-TYPE DOMAIN-CONTAINING PROTEIN"/>
    <property type="match status" value="1"/>
</dbReference>
<keyword evidence="4" id="KW-1185">Reference proteome</keyword>
<dbReference type="AlphaFoldDB" id="A0A1M5DFX7"/>
<protein>
    <submittedName>
        <fullName evidence="3">PAP2 superfamily protein</fullName>
    </submittedName>
</protein>
<evidence type="ECO:0000313" key="3">
    <source>
        <dbReference type="EMBL" id="SHF65887.1"/>
    </source>
</evidence>
<evidence type="ECO:0000259" key="1">
    <source>
        <dbReference type="Pfam" id="PF21167"/>
    </source>
</evidence>
<organism evidence="3 4">
    <name type="scientific">Arenibacter palladensis</name>
    <dbReference type="NCBI Taxonomy" id="237373"/>
    <lineage>
        <taxon>Bacteria</taxon>
        <taxon>Pseudomonadati</taxon>
        <taxon>Bacteroidota</taxon>
        <taxon>Flavobacteriia</taxon>
        <taxon>Flavobacteriales</taxon>
        <taxon>Flavobacteriaceae</taxon>
        <taxon>Arenibacter</taxon>
    </lineage>
</organism>
<evidence type="ECO:0000259" key="2">
    <source>
        <dbReference type="Pfam" id="PF22778"/>
    </source>
</evidence>
<dbReference type="InterPro" id="IPR055161">
    <property type="entry name" value="NapH1-like_2nd"/>
</dbReference>
<dbReference type="Gene3D" id="1.10.606.20">
    <property type="match status" value="1"/>
</dbReference>
<dbReference type="PANTHER" id="PTHR34599">
    <property type="entry name" value="PEROXIDASE-RELATED"/>
    <property type="match status" value="1"/>
</dbReference>
<feature type="domain" description="DUF6851" evidence="1">
    <location>
        <begin position="87"/>
        <end position="225"/>
    </location>
</feature>
<proteinExistence type="predicted"/>
<name>A0A1M5DFX7_9FLAO</name>
<feature type="domain" description="Vanadium-dependent haloperoxidase NapH1-like second helical-bundle" evidence="2">
    <location>
        <begin position="333"/>
        <end position="489"/>
    </location>
</feature>
<dbReference type="InterPro" id="IPR052559">
    <property type="entry name" value="V-haloperoxidase"/>
</dbReference>
<dbReference type="Pfam" id="PF22778">
    <property type="entry name" value="VCPO_2nd"/>
    <property type="match status" value="1"/>
</dbReference>